<reference evidence="4 5" key="1">
    <citation type="submission" date="2014-04" db="EMBL/GenBank/DDBJ databases">
        <title>Draft genome sequence of Hydrogenovibrio marinus MH-110, a model organism for aerobic H2 metabolism.</title>
        <authorList>
            <person name="Cha H.J."/>
            <person name="Jo B.H."/>
            <person name="Hwang B.H."/>
        </authorList>
    </citation>
    <scope>NUCLEOTIDE SEQUENCE [LARGE SCALE GENOMIC DNA]</scope>
    <source>
        <strain evidence="4 5">MH-110</strain>
    </source>
</reference>
<keyword evidence="2" id="KW-0472">Membrane</keyword>
<keyword evidence="2" id="KW-0378">Hydrolase</keyword>
<gene>
    <name evidence="4" type="ORF">EI16_12515</name>
</gene>
<evidence type="ECO:0000259" key="3">
    <source>
        <dbReference type="Pfam" id="PF10502"/>
    </source>
</evidence>
<dbReference type="Pfam" id="PF10502">
    <property type="entry name" value="Peptidase_S26"/>
    <property type="match status" value="1"/>
</dbReference>
<feature type="domain" description="Peptidase S26" evidence="3">
    <location>
        <begin position="26"/>
        <end position="173"/>
    </location>
</feature>
<comment type="caution">
    <text evidence="2">Lacks conserved residue(s) required for the propagation of feature annotation.</text>
</comment>
<evidence type="ECO:0000256" key="1">
    <source>
        <dbReference type="ARBA" id="ARBA00019232"/>
    </source>
</evidence>
<keyword evidence="2" id="KW-0812">Transmembrane</keyword>
<sequence>MTRSWLDEISGNLRIGHIKTVHYFGLMLFVIIEIVGLHYLSQHFINPINLSTSLPQSAYLIEKGSSFSRGDKVLFSYQEHKHLVYTNGTQMVKIVAGVPGDKVEFKGHSFFINGKYFGKYKDYSIKGVKLVPNKSHVLGKDEYFMYATNPDSFDSRYVYMGYVKKSQILGKVILDE</sequence>
<dbReference type="EMBL" id="JMIU01000002">
    <property type="protein sequence ID" value="KDN94713.1"/>
    <property type="molecule type" value="Genomic_DNA"/>
</dbReference>
<dbReference type="RefSeq" id="WP_051623298.1">
    <property type="nucleotide sequence ID" value="NZ_JMIU01000002.1"/>
</dbReference>
<dbReference type="NCBIfam" id="TIGR02227">
    <property type="entry name" value="sigpep_I_bact"/>
    <property type="match status" value="1"/>
</dbReference>
<comment type="subcellular location">
    <subcellularLocation>
        <location evidence="2">Membrane</location>
        <topology evidence="2">Multi-pass membrane protein</topology>
    </subcellularLocation>
</comment>
<dbReference type="GO" id="GO:0006465">
    <property type="term" value="P:signal peptide processing"/>
    <property type="evidence" value="ECO:0007669"/>
    <property type="project" value="InterPro"/>
</dbReference>
<evidence type="ECO:0000313" key="4">
    <source>
        <dbReference type="EMBL" id="KDN94713.1"/>
    </source>
</evidence>
<evidence type="ECO:0000256" key="2">
    <source>
        <dbReference type="RuleBase" id="RU362042"/>
    </source>
</evidence>
<dbReference type="EC" id="3.4.21.89" evidence="2"/>
<keyword evidence="2" id="KW-0645">Protease</keyword>
<dbReference type="GO" id="GO:0004252">
    <property type="term" value="F:serine-type endopeptidase activity"/>
    <property type="evidence" value="ECO:0007669"/>
    <property type="project" value="InterPro"/>
</dbReference>
<proteinExistence type="inferred from homology"/>
<evidence type="ECO:0000313" key="5">
    <source>
        <dbReference type="Proteomes" id="UP000027341"/>
    </source>
</evidence>
<name>A0A066ZLP3_HYDMR</name>
<dbReference type="InterPro" id="IPR000223">
    <property type="entry name" value="Pept_S26A_signal_pept_1"/>
</dbReference>
<dbReference type="Gene3D" id="2.10.109.10">
    <property type="entry name" value="Umud Fragment, subunit A"/>
    <property type="match status" value="1"/>
</dbReference>
<dbReference type="SUPFAM" id="SSF51306">
    <property type="entry name" value="LexA/Signal peptidase"/>
    <property type="match status" value="1"/>
</dbReference>
<comment type="catalytic activity">
    <reaction evidence="2">
        <text>Cleavage of hydrophobic, N-terminal signal or leader sequences from secreted and periplasmic proteins.</text>
        <dbReference type="EC" id="3.4.21.89"/>
    </reaction>
</comment>
<keyword evidence="2" id="KW-1133">Transmembrane helix</keyword>
<dbReference type="Proteomes" id="UP000027341">
    <property type="component" value="Unassembled WGS sequence"/>
</dbReference>
<keyword evidence="5" id="KW-1185">Reference proteome</keyword>
<dbReference type="GO" id="GO:0009003">
    <property type="term" value="F:signal peptidase activity"/>
    <property type="evidence" value="ECO:0007669"/>
    <property type="project" value="UniProtKB-EC"/>
</dbReference>
<dbReference type="STRING" id="28885.EI16_12515"/>
<organism evidence="4 5">
    <name type="scientific">Hydrogenovibrio marinus</name>
    <dbReference type="NCBI Taxonomy" id="28885"/>
    <lineage>
        <taxon>Bacteria</taxon>
        <taxon>Pseudomonadati</taxon>
        <taxon>Pseudomonadota</taxon>
        <taxon>Gammaproteobacteria</taxon>
        <taxon>Thiotrichales</taxon>
        <taxon>Piscirickettsiaceae</taxon>
        <taxon>Hydrogenovibrio</taxon>
    </lineage>
</organism>
<dbReference type="InterPro" id="IPR019533">
    <property type="entry name" value="Peptidase_S26"/>
</dbReference>
<accession>A0A066ZLP3</accession>
<comment type="similarity">
    <text evidence="2">Belongs to the peptidase S26 family.</text>
</comment>
<dbReference type="InterPro" id="IPR036286">
    <property type="entry name" value="LexA/Signal_pep-like_sf"/>
</dbReference>
<protein>
    <recommendedName>
        <fullName evidence="1 2">Signal peptidase I</fullName>
        <ecNumber evidence="2">3.4.21.89</ecNumber>
    </recommendedName>
</protein>
<feature type="transmembrane region" description="Helical" evidence="2">
    <location>
        <begin position="21"/>
        <end position="40"/>
    </location>
</feature>
<dbReference type="GO" id="GO:0016020">
    <property type="term" value="C:membrane"/>
    <property type="evidence" value="ECO:0007669"/>
    <property type="project" value="UniProtKB-SubCell"/>
</dbReference>
<dbReference type="AlphaFoldDB" id="A0A066ZLP3"/>
<comment type="caution">
    <text evidence="4">The sequence shown here is derived from an EMBL/GenBank/DDBJ whole genome shotgun (WGS) entry which is preliminary data.</text>
</comment>